<reference evidence="3" key="1">
    <citation type="journal article" date="2020" name="Stud. Mycol.">
        <title>101 Dothideomycetes genomes: a test case for predicting lifestyles and emergence of pathogens.</title>
        <authorList>
            <person name="Haridas S."/>
            <person name="Albert R."/>
            <person name="Binder M."/>
            <person name="Bloem J."/>
            <person name="Labutti K."/>
            <person name="Salamov A."/>
            <person name="Andreopoulos B."/>
            <person name="Baker S."/>
            <person name="Barry K."/>
            <person name="Bills G."/>
            <person name="Bluhm B."/>
            <person name="Cannon C."/>
            <person name="Castanera R."/>
            <person name="Culley D."/>
            <person name="Daum C."/>
            <person name="Ezra D."/>
            <person name="Gonzalez J."/>
            <person name="Henrissat B."/>
            <person name="Kuo A."/>
            <person name="Liang C."/>
            <person name="Lipzen A."/>
            <person name="Lutzoni F."/>
            <person name="Magnuson J."/>
            <person name="Mondo S."/>
            <person name="Nolan M."/>
            <person name="Ohm R."/>
            <person name="Pangilinan J."/>
            <person name="Park H.-J."/>
            <person name="Ramirez L."/>
            <person name="Alfaro M."/>
            <person name="Sun H."/>
            <person name="Tritt A."/>
            <person name="Yoshinaga Y."/>
            <person name="Zwiers L.-H."/>
            <person name="Turgeon B."/>
            <person name="Goodwin S."/>
            <person name="Spatafora J."/>
            <person name="Crous P."/>
            <person name="Grigoriev I."/>
        </authorList>
    </citation>
    <scope>NUCLEOTIDE SEQUENCE</scope>
    <source>
        <strain evidence="3">CBS 133067</strain>
    </source>
</reference>
<dbReference type="OrthoDB" id="411251at2759"/>
<dbReference type="SUPFAM" id="SSF55785">
    <property type="entry name" value="PYP-like sensor domain (PAS domain)"/>
    <property type="match status" value="1"/>
</dbReference>
<dbReference type="InterPro" id="IPR035965">
    <property type="entry name" value="PAS-like_dom_sf"/>
</dbReference>
<name>A0A9P4I3C5_9PEZI</name>
<gene>
    <name evidence="3" type="ORF">NA57DRAFT_47115</name>
</gene>
<dbReference type="Proteomes" id="UP000799772">
    <property type="component" value="Unassembled WGS sequence"/>
</dbReference>
<dbReference type="InterPro" id="IPR000014">
    <property type="entry name" value="PAS"/>
</dbReference>
<dbReference type="NCBIfam" id="TIGR00229">
    <property type="entry name" value="sensory_box"/>
    <property type="match status" value="1"/>
</dbReference>
<feature type="compositionally biased region" description="Low complexity" evidence="1">
    <location>
        <begin position="291"/>
        <end position="309"/>
    </location>
</feature>
<evidence type="ECO:0000313" key="3">
    <source>
        <dbReference type="EMBL" id="KAF2094311.1"/>
    </source>
</evidence>
<organism evidence="3 4">
    <name type="scientific">Rhizodiscina lignyota</name>
    <dbReference type="NCBI Taxonomy" id="1504668"/>
    <lineage>
        <taxon>Eukaryota</taxon>
        <taxon>Fungi</taxon>
        <taxon>Dikarya</taxon>
        <taxon>Ascomycota</taxon>
        <taxon>Pezizomycotina</taxon>
        <taxon>Dothideomycetes</taxon>
        <taxon>Pleosporomycetidae</taxon>
        <taxon>Aulographales</taxon>
        <taxon>Rhizodiscinaceae</taxon>
        <taxon>Rhizodiscina</taxon>
    </lineage>
</organism>
<dbReference type="EMBL" id="ML978135">
    <property type="protein sequence ID" value="KAF2094311.1"/>
    <property type="molecule type" value="Genomic_DNA"/>
</dbReference>
<sequence>MDTTFITIHDLSNDARILYSSDSIVDILGHTPDEVLHRSCWDFFHPDELPLAKELHSRGVNLDKAAVLSYCQLRNRQGLWVWCECCFSIVYDVMVVCTSIYRRGMTSHNRAVEAPVVRRLFSSSPKDPRYHMLSHLSSKFNMTPRDQTHEPRAALFLNRFTRTLTIMYATSGIEQIIGISGEEMKGKSFYYCIQENCLDDAVRCLESAKGNDSIAYLRFFFRDPRTADQADHDTTEDETDTDASMTDAASEADEDGHGTTSGDTTTPERRSNTTDNSSTPAGFAAQARAPSGLTRNSSSNSSLPTSPDSAATSTRTTDPGPIELEAVVSCTSDGLVVCLRKARPLVPQAVQQPPAQHPAGIFAAPWAVDPVFAPARPGYQFHPIRPGYAQPPAIPVAVPAYTGSGIAPRPGGPPAEDLFNSIRDVAVFAWALAGINGSLAEYARNQQQAGGDSQPPEGFPVWEDERSAYGRDNIGGNRGPYPSPGTGTGSERQA</sequence>
<dbReference type="Pfam" id="PF08447">
    <property type="entry name" value="PAS_3"/>
    <property type="match status" value="1"/>
</dbReference>
<keyword evidence="4" id="KW-1185">Reference proteome</keyword>
<dbReference type="AlphaFoldDB" id="A0A9P4I3C5"/>
<dbReference type="CDD" id="cd00130">
    <property type="entry name" value="PAS"/>
    <property type="match status" value="1"/>
</dbReference>
<accession>A0A9P4I3C5</accession>
<dbReference type="PROSITE" id="PS50112">
    <property type="entry name" value="PAS"/>
    <property type="match status" value="1"/>
</dbReference>
<comment type="caution">
    <text evidence="3">The sequence shown here is derived from an EMBL/GenBank/DDBJ whole genome shotgun (WGS) entry which is preliminary data.</text>
</comment>
<protein>
    <recommendedName>
        <fullName evidence="2">PAS domain-containing protein</fullName>
    </recommendedName>
</protein>
<evidence type="ECO:0000313" key="4">
    <source>
        <dbReference type="Proteomes" id="UP000799772"/>
    </source>
</evidence>
<dbReference type="SMART" id="SM00091">
    <property type="entry name" value="PAS"/>
    <property type="match status" value="2"/>
</dbReference>
<evidence type="ECO:0000256" key="1">
    <source>
        <dbReference type="SAM" id="MobiDB-lite"/>
    </source>
</evidence>
<feature type="domain" description="PAS" evidence="2">
    <location>
        <begin position="1"/>
        <end position="63"/>
    </location>
</feature>
<dbReference type="InterPro" id="IPR013655">
    <property type="entry name" value="PAS_fold_3"/>
</dbReference>
<feature type="region of interest" description="Disordered" evidence="1">
    <location>
        <begin position="446"/>
        <end position="494"/>
    </location>
</feature>
<evidence type="ECO:0000259" key="2">
    <source>
        <dbReference type="PROSITE" id="PS50112"/>
    </source>
</evidence>
<feature type="region of interest" description="Disordered" evidence="1">
    <location>
        <begin position="228"/>
        <end position="320"/>
    </location>
</feature>
<dbReference type="Gene3D" id="3.30.450.20">
    <property type="entry name" value="PAS domain"/>
    <property type="match status" value="1"/>
</dbReference>
<proteinExistence type="predicted"/>